<dbReference type="Gene3D" id="1.10.8.60">
    <property type="match status" value="1"/>
</dbReference>
<keyword evidence="14" id="KW-0597">Phosphoprotein</keyword>
<dbReference type="PROSITE" id="PS00675">
    <property type="entry name" value="SIGMA54_INTERACT_1"/>
    <property type="match status" value="1"/>
</dbReference>
<dbReference type="InterPro" id="IPR027417">
    <property type="entry name" value="P-loop_NTPase"/>
</dbReference>
<keyword evidence="3 16" id="KW-0812">Transmembrane</keyword>
<dbReference type="Pfam" id="PF07043">
    <property type="entry name" value="DUF1328"/>
    <property type="match status" value="1"/>
</dbReference>
<evidence type="ECO:0000256" key="16">
    <source>
        <dbReference type="SAM" id="Phobius"/>
    </source>
</evidence>
<keyword evidence="2" id="KW-1003">Cell membrane</keyword>
<dbReference type="Gene3D" id="3.40.50.2300">
    <property type="match status" value="1"/>
</dbReference>
<evidence type="ECO:0000256" key="11">
    <source>
        <dbReference type="ARBA" id="ARBA00023231"/>
    </source>
</evidence>
<dbReference type="Pfam" id="PF00072">
    <property type="entry name" value="Response_reg"/>
    <property type="match status" value="1"/>
</dbReference>
<feature type="transmembrane region" description="Helical" evidence="16">
    <location>
        <begin position="29"/>
        <end position="51"/>
    </location>
</feature>
<dbReference type="GO" id="GO:0000160">
    <property type="term" value="P:phosphorelay signal transduction system"/>
    <property type="evidence" value="ECO:0007669"/>
    <property type="project" value="UniProtKB-KW"/>
</dbReference>
<dbReference type="OrthoDB" id="449244at2759"/>
<dbReference type="GO" id="GO:0005886">
    <property type="term" value="C:plasma membrane"/>
    <property type="evidence" value="ECO:0007669"/>
    <property type="project" value="InterPro"/>
</dbReference>
<dbReference type="Pfam" id="PF25601">
    <property type="entry name" value="AAA_lid_14"/>
    <property type="match status" value="1"/>
</dbReference>
<dbReference type="NCBIfam" id="NF010229">
    <property type="entry name" value="PRK13682.1-4"/>
    <property type="match status" value="1"/>
</dbReference>
<comment type="caution">
    <text evidence="20">The sequence shown here is derived from an EMBL/GenBank/DDBJ whole genome shotgun (WGS) entry which is preliminary data.</text>
</comment>
<evidence type="ECO:0000313" key="21">
    <source>
        <dbReference type="Proteomes" id="UP000649617"/>
    </source>
</evidence>
<evidence type="ECO:0000256" key="6">
    <source>
        <dbReference type="ARBA" id="ARBA00022989"/>
    </source>
</evidence>
<organism evidence="20 21">
    <name type="scientific">Symbiodinium pilosum</name>
    <name type="common">Dinoflagellate</name>
    <dbReference type="NCBI Taxonomy" id="2952"/>
    <lineage>
        <taxon>Eukaryota</taxon>
        <taxon>Sar</taxon>
        <taxon>Alveolata</taxon>
        <taxon>Dinophyceae</taxon>
        <taxon>Suessiales</taxon>
        <taxon>Symbiodiniaceae</taxon>
        <taxon>Symbiodinium</taxon>
    </lineage>
</organism>
<dbReference type="SUPFAM" id="SSF52172">
    <property type="entry name" value="CheY-like"/>
    <property type="match status" value="1"/>
</dbReference>
<dbReference type="SMART" id="SM00382">
    <property type="entry name" value="AAA"/>
    <property type="match status" value="1"/>
</dbReference>
<keyword evidence="21" id="KW-1185">Reference proteome</keyword>
<gene>
    <name evidence="20" type="primary">atoC</name>
    <name evidence="20" type="ORF">SPIL2461_LOCUS18207</name>
</gene>
<dbReference type="SUPFAM" id="SSF52540">
    <property type="entry name" value="P-loop containing nucleoside triphosphate hydrolases"/>
    <property type="match status" value="1"/>
</dbReference>
<feature type="chain" id="PRO_5032922586" description="DNA-binding transcriptional regulator NtrC" evidence="17">
    <location>
        <begin position="20"/>
        <end position="550"/>
    </location>
</feature>
<dbReference type="InterPro" id="IPR058031">
    <property type="entry name" value="AAA_lid_NorR"/>
</dbReference>
<evidence type="ECO:0000313" key="20">
    <source>
        <dbReference type="EMBL" id="CAE7665669.1"/>
    </source>
</evidence>
<dbReference type="GO" id="GO:0003677">
    <property type="term" value="F:DNA binding"/>
    <property type="evidence" value="ECO:0007669"/>
    <property type="project" value="UniProtKB-KW"/>
</dbReference>
<dbReference type="PANTHER" id="PTHR32071">
    <property type="entry name" value="TRANSCRIPTIONAL REGULATORY PROTEIN"/>
    <property type="match status" value="1"/>
</dbReference>
<keyword evidence="11" id="KW-0535">Nitrogen fixation</keyword>
<evidence type="ECO:0000256" key="8">
    <source>
        <dbReference type="ARBA" id="ARBA00023125"/>
    </source>
</evidence>
<dbReference type="PROSITE" id="PS50110">
    <property type="entry name" value="RESPONSE_REGULATORY"/>
    <property type="match status" value="1"/>
</dbReference>
<dbReference type="AlphaFoldDB" id="A0A812W506"/>
<dbReference type="EMBL" id="CAJNIZ010043667">
    <property type="protein sequence ID" value="CAE7665669.1"/>
    <property type="molecule type" value="Genomic_DNA"/>
</dbReference>
<keyword evidence="9 16" id="KW-0472">Membrane</keyword>
<feature type="signal peptide" evidence="17">
    <location>
        <begin position="1"/>
        <end position="19"/>
    </location>
</feature>
<dbReference type="GO" id="GO:0006355">
    <property type="term" value="P:regulation of DNA-templated transcription"/>
    <property type="evidence" value="ECO:0007669"/>
    <property type="project" value="InterPro"/>
</dbReference>
<evidence type="ECO:0000256" key="3">
    <source>
        <dbReference type="ARBA" id="ARBA00022692"/>
    </source>
</evidence>
<evidence type="ECO:0000256" key="4">
    <source>
        <dbReference type="ARBA" id="ARBA00022741"/>
    </source>
</evidence>
<keyword evidence="17" id="KW-0732">Signal</keyword>
<dbReference type="InterPro" id="IPR002078">
    <property type="entry name" value="Sigma_54_int"/>
</dbReference>
<keyword evidence="10" id="KW-0010">Activator</keyword>
<proteinExistence type="inferred from homology"/>
<dbReference type="InterPro" id="IPR003593">
    <property type="entry name" value="AAA+_ATPase"/>
</dbReference>
<feature type="domain" description="Response regulatory" evidence="19">
    <location>
        <begin position="93"/>
        <end position="207"/>
    </location>
</feature>
<evidence type="ECO:0000256" key="10">
    <source>
        <dbReference type="ARBA" id="ARBA00023159"/>
    </source>
</evidence>
<keyword evidence="6 16" id="KW-1133">Transmembrane helix</keyword>
<evidence type="ECO:0000256" key="7">
    <source>
        <dbReference type="ARBA" id="ARBA00023012"/>
    </source>
</evidence>
<dbReference type="Pfam" id="PF00158">
    <property type="entry name" value="Sigma54_activat"/>
    <property type="match status" value="1"/>
</dbReference>
<keyword evidence="5" id="KW-0067">ATP-binding</keyword>
<name>A0A812W506_SYMPI</name>
<reference evidence="20" key="1">
    <citation type="submission" date="2021-02" db="EMBL/GenBank/DDBJ databases">
        <authorList>
            <person name="Dougan E. K."/>
            <person name="Rhodes N."/>
            <person name="Thang M."/>
            <person name="Chan C."/>
        </authorList>
    </citation>
    <scope>NUCLEOTIDE SEQUENCE</scope>
</reference>
<evidence type="ECO:0000256" key="5">
    <source>
        <dbReference type="ARBA" id="ARBA00022840"/>
    </source>
</evidence>
<evidence type="ECO:0000259" key="18">
    <source>
        <dbReference type="PROSITE" id="PS50045"/>
    </source>
</evidence>
<feature type="domain" description="Sigma-54 factor interaction" evidence="18">
    <location>
        <begin position="232"/>
        <end position="461"/>
    </location>
</feature>
<feature type="modified residue" description="4-aspartylphosphate" evidence="14">
    <location>
        <position position="142"/>
    </location>
</feature>
<dbReference type="InterPro" id="IPR009760">
    <property type="entry name" value="DUF1328"/>
</dbReference>
<evidence type="ECO:0000259" key="19">
    <source>
        <dbReference type="PROSITE" id="PS50110"/>
    </source>
</evidence>
<keyword evidence="8" id="KW-0238">DNA-binding</keyword>
<evidence type="ECO:0000256" key="9">
    <source>
        <dbReference type="ARBA" id="ARBA00023136"/>
    </source>
</evidence>
<feature type="region of interest" description="Disordered" evidence="15">
    <location>
        <begin position="479"/>
        <end position="516"/>
    </location>
</feature>
<dbReference type="Proteomes" id="UP000649617">
    <property type="component" value="Unassembled WGS sequence"/>
</dbReference>
<keyword evidence="7" id="KW-0902">Two-component regulatory system</keyword>
<dbReference type="CDD" id="cd00009">
    <property type="entry name" value="AAA"/>
    <property type="match status" value="1"/>
</dbReference>
<accession>A0A812W506</accession>
<dbReference type="PANTHER" id="PTHR32071:SF95">
    <property type="entry name" value="DNA-BINDING TRANSCRIPTIONAL REGULATOR NTRC"/>
    <property type="match status" value="1"/>
</dbReference>
<keyword evidence="4" id="KW-0547">Nucleotide-binding</keyword>
<sequence>MLSWAITFLVLALIAGVLGFGGIAGASVGIAKILFFVFLVLFLIGLVEWGAPGLYGMTFYMAARIFLRAVSRVVDRYARTNIEPGTPDRPMPRLLSIDDDRSVHHLVTKALEDTGVEVVPALTARGGVDAIESERPDAVLLDVMLPDMSGLDAFRLIRQIDSRLPVIIVTAAGSSETAIEAMKLGAFDYLTKPIDVDNLERLVGHAIESRRLASVPVGMADLTEPQDRGDAFVGRCEAMQEVFKSVGRVAPQSVPVLIRGESGTGKELVARAIYQHGARSEAPFLAVNCAALSETLLESELFGHEKGAFTGAESRRIGKFEQCDGGTIFLDEVGDMSPAVQSKVLRLLQQQTFERVGGNTTIKSDVRIVSATNRDLESMCEEGEFRNDLFYRLNGYTITLPPLRDRGDDRVMLLQHFLAQLNKELGREVQGVAPDAMRRLLDYDWPGNVREMQSVVKQAMLHCSGPVLMASALPQEVTAGPMRPRKSAPAAEPQGEGDAGSSNGHVAEGEQASANGSAAANGLGEFISSQIAAGSVGSLADSWNHPRQLA</sequence>
<evidence type="ECO:0000256" key="17">
    <source>
        <dbReference type="SAM" id="SignalP"/>
    </source>
</evidence>
<dbReference type="GO" id="GO:0005524">
    <property type="term" value="F:ATP binding"/>
    <property type="evidence" value="ECO:0007669"/>
    <property type="project" value="UniProtKB-KW"/>
</dbReference>
<evidence type="ECO:0000256" key="15">
    <source>
        <dbReference type="SAM" id="MobiDB-lite"/>
    </source>
</evidence>
<evidence type="ECO:0000256" key="13">
    <source>
        <dbReference type="ARBA" id="ARBA00031910"/>
    </source>
</evidence>
<dbReference type="InterPro" id="IPR011006">
    <property type="entry name" value="CheY-like_superfamily"/>
</dbReference>
<evidence type="ECO:0000256" key="2">
    <source>
        <dbReference type="ARBA" id="ARBA00022475"/>
    </source>
</evidence>
<protein>
    <recommendedName>
        <fullName evidence="1">DNA-binding transcriptional regulator NtrC</fullName>
    </recommendedName>
    <alternativeName>
        <fullName evidence="12">Nitrogen regulation protein NR(I)</fullName>
    </alternativeName>
    <alternativeName>
        <fullName evidence="13">Nitrogen regulator I</fullName>
    </alternativeName>
</protein>
<dbReference type="InterPro" id="IPR001789">
    <property type="entry name" value="Sig_transdc_resp-reg_receiver"/>
</dbReference>
<dbReference type="SMART" id="SM00448">
    <property type="entry name" value="REC"/>
    <property type="match status" value="1"/>
</dbReference>
<dbReference type="NCBIfam" id="NF010228">
    <property type="entry name" value="PRK13682.1-3"/>
    <property type="match status" value="1"/>
</dbReference>
<dbReference type="Gene3D" id="3.40.50.300">
    <property type="entry name" value="P-loop containing nucleotide triphosphate hydrolases"/>
    <property type="match status" value="1"/>
</dbReference>
<evidence type="ECO:0000256" key="1">
    <source>
        <dbReference type="ARBA" id="ARBA00019059"/>
    </source>
</evidence>
<dbReference type="FunFam" id="3.40.50.300:FF:000006">
    <property type="entry name" value="DNA-binding transcriptional regulator NtrC"/>
    <property type="match status" value="1"/>
</dbReference>
<dbReference type="InterPro" id="IPR025662">
    <property type="entry name" value="Sigma_54_int_dom_ATP-bd_1"/>
</dbReference>
<dbReference type="PROSITE" id="PS50045">
    <property type="entry name" value="SIGMA54_INTERACT_4"/>
    <property type="match status" value="1"/>
</dbReference>
<dbReference type="HAMAP" id="MF_01361">
    <property type="entry name" value="UPF0391"/>
    <property type="match status" value="1"/>
</dbReference>
<evidence type="ECO:0000256" key="14">
    <source>
        <dbReference type="PROSITE-ProRule" id="PRU00169"/>
    </source>
</evidence>
<evidence type="ECO:0000256" key="12">
    <source>
        <dbReference type="ARBA" id="ARBA00029881"/>
    </source>
</evidence>